<comment type="caution">
    <text evidence="1">The sequence shown here is derived from an EMBL/GenBank/DDBJ whole genome shotgun (WGS) entry which is preliminary data.</text>
</comment>
<evidence type="ECO:0000313" key="1">
    <source>
        <dbReference type="EMBL" id="NMB69776.1"/>
    </source>
</evidence>
<organism evidence="1 2">
    <name type="scientific">candidate division WWE3 bacterium</name>
    <dbReference type="NCBI Taxonomy" id="2053526"/>
    <lineage>
        <taxon>Bacteria</taxon>
        <taxon>Katanobacteria</taxon>
    </lineage>
</organism>
<sequence length="906" mass="103931">MSNHYGDNSQSGGYSIKTKSGDINLKRFINTLDYSLDLIKLREVYERVYRRTDFTFRQNSKEYTYRVINVTFKYSCKEYNKISNGFYVKNGWNPNSVELQDSVCLINGELIGIQTDVAVDTPVDNSILGKYFYYEDGKYKAKSNISAVMTVGELREHLYINGFYCNGIHFVRWKRSSGSARVGKCLFIDERLYGGMHRWEACGIKVKSGDEIDLAAFESYISLTSSSIIDTIEIYPENILVINDYESIFTDRAAVTRSIDGQLSTSVEKVEISNSIWDGQSIIDADFTSTYSQCGMLLLRNRFFKSCCFRGKLQDWFENNGIYEVWQLNGRTTAQSIDQIKLITTPSSIKYLKFGTLDEWLGNLDPIFGIVKHDKPTHFFDGRMVQTHYQLLNTLHLDKNDVQELLAPSIEFINLLRNEPAVLRHYIKYPDGRFDLDGPLLSKNDIVYKLLGINDDFSKTKLYTDFRNDLVKSLLKELRLGHVLVNGTYCTLCGNPIEMLEQAIGKFHGKSHFSAGQIHTSKFDYGKTLVASRSPHVTMGNVWTPVNVASEEIDRYFDFSDEIVAINSIGDNVLMRLSGADFDSDAIMITDNPVLLRAAIKHKDDFPVPTCCVEAKKVKRTYTPEQQCDLDIKTSENLIGEIVNFSQELNSMLWNSLNSGATIESVMPLYFDIAQLDVMSGLEIDKAKKEFDVKNSVELKKLKSKYKQVDKNGKSIRPHFFAYLSKQKGFYDPTRKSYIKFKTTMDYLHSCVNSYISKGISTPKPTLPFSAIIDHTGYDETRRNHRQISRIINLIQDTDDKIKSLWADESLGLTRDEKYIEAENLRRECSEYISNIALDRDTTIRLLRVIERKENSKIRFRMFHILFGEPSASFYKVLKESSKNIGILVPDNQGNIKVFGRYFRVQ</sequence>
<proteinExistence type="predicted"/>
<protein>
    <submittedName>
        <fullName evidence="1">Uncharacterized protein</fullName>
    </submittedName>
</protein>
<gene>
    <name evidence="1" type="ORF">GYA27_01040</name>
</gene>
<dbReference type="EMBL" id="JAAZNL010000011">
    <property type="protein sequence ID" value="NMB69776.1"/>
    <property type="molecule type" value="Genomic_DNA"/>
</dbReference>
<accession>A0A7X9DJS5</accession>
<evidence type="ECO:0000313" key="2">
    <source>
        <dbReference type="Proteomes" id="UP000526033"/>
    </source>
</evidence>
<name>A0A7X9DJS5_UNCKA</name>
<reference evidence="1 2" key="1">
    <citation type="journal article" date="2020" name="Biotechnol. Biofuels">
        <title>New insights from the biogas microbiome by comprehensive genome-resolved metagenomics of nearly 1600 species originating from multiple anaerobic digesters.</title>
        <authorList>
            <person name="Campanaro S."/>
            <person name="Treu L."/>
            <person name="Rodriguez-R L.M."/>
            <person name="Kovalovszki A."/>
            <person name="Ziels R.M."/>
            <person name="Maus I."/>
            <person name="Zhu X."/>
            <person name="Kougias P.G."/>
            <person name="Basile A."/>
            <person name="Luo G."/>
            <person name="Schluter A."/>
            <person name="Konstantinidis K.T."/>
            <person name="Angelidaki I."/>
        </authorList>
    </citation>
    <scope>NUCLEOTIDE SEQUENCE [LARGE SCALE GENOMIC DNA]</scope>
    <source>
        <strain evidence="1">AS27yjCOA_165</strain>
    </source>
</reference>
<dbReference type="Proteomes" id="UP000526033">
    <property type="component" value="Unassembled WGS sequence"/>
</dbReference>
<dbReference type="AlphaFoldDB" id="A0A7X9DJS5"/>